<evidence type="ECO:0000313" key="2">
    <source>
        <dbReference type="Proteomes" id="UP000007257"/>
    </source>
</evidence>
<reference evidence="2" key="1">
    <citation type="submission" date="2011-01" db="EMBL/GenBank/DDBJ databases">
        <title>Complete sequence of chromosome of Rahnella sp. Y9602.</title>
        <authorList>
            <consortium name="US DOE Joint Genome Institute"/>
            <person name="Lucas S."/>
            <person name="Copeland A."/>
            <person name="Lapidus A."/>
            <person name="Cheng J.-F."/>
            <person name="Goodwin L."/>
            <person name="Pitluck S."/>
            <person name="Lu M."/>
            <person name="Detter J.C."/>
            <person name="Han C."/>
            <person name="Tapia R."/>
            <person name="Land M."/>
            <person name="Hauser L."/>
            <person name="Kyrpides N."/>
            <person name="Ivanova N."/>
            <person name="Ovchinnikova G."/>
            <person name="Pagani I."/>
            <person name="Sobecky P.A."/>
            <person name="Martinez R.J."/>
            <person name="Woyke T."/>
        </authorList>
    </citation>
    <scope>NUCLEOTIDE SEQUENCE [LARGE SCALE GENOMIC DNA]</scope>
    <source>
        <strain evidence="2">Y9602</strain>
    </source>
</reference>
<name>A0A0H3FC94_RAHSY</name>
<accession>A0A0H3FC94</accession>
<reference evidence="1 2" key="2">
    <citation type="journal article" date="2012" name="J. Bacteriol.">
        <title>Complete Genome Sequence of Rahnella sp. Strain Y9602, a Gammaproteobacterium Isolate from Metal- and Radionuclide-Contaminated Soil.</title>
        <authorList>
            <person name="Martinez R.J."/>
            <person name="Bruce D."/>
            <person name="Detter C."/>
            <person name="Goodwin L.A."/>
            <person name="Han J."/>
            <person name="Han C.S."/>
            <person name="Held B."/>
            <person name="Land M.L."/>
            <person name="Mikhailova N."/>
            <person name="Nolan M."/>
            <person name="Pennacchio L."/>
            <person name="Pitluck S."/>
            <person name="Tapia R."/>
            <person name="Woyke T."/>
            <person name="Sobecky P.A."/>
        </authorList>
    </citation>
    <scope>NUCLEOTIDE SEQUENCE [LARGE SCALE GENOMIC DNA]</scope>
    <source>
        <strain evidence="1 2">Y9602</strain>
    </source>
</reference>
<organism evidence="1 2">
    <name type="scientific">Rahnella sp. (strain Y9602)</name>
    <dbReference type="NCBI Taxonomy" id="2703885"/>
    <lineage>
        <taxon>Bacteria</taxon>
        <taxon>Pseudomonadati</taxon>
        <taxon>Pseudomonadota</taxon>
        <taxon>Gammaproteobacteria</taxon>
        <taxon>Enterobacterales</taxon>
        <taxon>Yersiniaceae</taxon>
        <taxon>Rahnella</taxon>
    </lineage>
</organism>
<proteinExistence type="predicted"/>
<sequence length="65" mass="7243">MEILNPVFEEACRMVGECCFMLAQNGEEISRSRIASRLERVQQSAVTITGKPNDALCQAIEGLRE</sequence>
<gene>
    <name evidence="1" type="ordered locus">Rahaq_3239</name>
</gene>
<dbReference type="HOGENOM" id="CLU_188995_0_0_6"/>
<dbReference type="AlphaFoldDB" id="A0A0H3FC94"/>
<dbReference type="OrthoDB" id="6505688at2"/>
<protein>
    <submittedName>
        <fullName evidence="1">Uncharacterized protein</fullName>
    </submittedName>
</protein>
<dbReference type="KEGG" id="rah:Rahaq_3239"/>
<evidence type="ECO:0000313" key="1">
    <source>
        <dbReference type="EMBL" id="ADW74833.1"/>
    </source>
</evidence>
<dbReference type="Proteomes" id="UP000007257">
    <property type="component" value="Chromosome"/>
</dbReference>
<dbReference type="EMBL" id="CP002505">
    <property type="protein sequence ID" value="ADW74833.1"/>
    <property type="molecule type" value="Genomic_DNA"/>
</dbReference>